<gene>
    <name evidence="1" type="ORF">DRH29_00780</name>
</gene>
<comment type="caution">
    <text evidence="1">The sequence shown here is derived from an EMBL/GenBank/DDBJ whole genome shotgun (WGS) entry which is preliminary data.</text>
</comment>
<name>A0A420ZE75_UNCK3</name>
<protein>
    <submittedName>
        <fullName evidence="1">Uncharacterized protein</fullName>
    </submittedName>
</protein>
<dbReference type="AlphaFoldDB" id="A0A420ZE75"/>
<evidence type="ECO:0000313" key="1">
    <source>
        <dbReference type="EMBL" id="RLC37934.1"/>
    </source>
</evidence>
<proteinExistence type="predicted"/>
<sequence length="241" mass="26919">MDDITITTAIAFDNSAENSVAEIAATTKNIYLSARVVDPTAGTKVRVKWYHLPDTLIASEDFEGRGGRFDFDEHDSRSFLASQIEKEDITWPLGEYRADVLLNGKTVKSAFFKIISDDEASSIAAQGIIQAIKLSDQRSDDYQIIQDKSVFSRYTNIIYVQVDVAGANPDMEIVTKVRYVKDNLEIASLESAVLGDTSIVWDLVRESLGKRWHDRLWAVGSYEVSVLVDGVLAKQRTFVVE</sequence>
<dbReference type="Proteomes" id="UP000281261">
    <property type="component" value="Unassembled WGS sequence"/>
</dbReference>
<organism evidence="1 2">
    <name type="scientific">candidate division Kazan bacterium</name>
    <dbReference type="NCBI Taxonomy" id="2202143"/>
    <lineage>
        <taxon>Bacteria</taxon>
        <taxon>Bacteria division Kazan-3B-28</taxon>
    </lineage>
</organism>
<accession>A0A420ZE75</accession>
<dbReference type="EMBL" id="QMNG01000001">
    <property type="protein sequence ID" value="RLC37934.1"/>
    <property type="molecule type" value="Genomic_DNA"/>
</dbReference>
<evidence type="ECO:0000313" key="2">
    <source>
        <dbReference type="Proteomes" id="UP000281261"/>
    </source>
</evidence>
<reference evidence="1 2" key="1">
    <citation type="submission" date="2018-06" db="EMBL/GenBank/DDBJ databases">
        <title>Extensive metabolic versatility and redundancy in microbially diverse, dynamic hydrothermal sediments.</title>
        <authorList>
            <person name="Dombrowski N."/>
            <person name="Teske A."/>
            <person name="Baker B.J."/>
        </authorList>
    </citation>
    <scope>NUCLEOTIDE SEQUENCE [LARGE SCALE GENOMIC DNA]</scope>
    <source>
        <strain evidence="1">B79_G16</strain>
    </source>
</reference>